<feature type="compositionally biased region" description="Polar residues" evidence="1">
    <location>
        <begin position="263"/>
        <end position="279"/>
    </location>
</feature>
<comment type="caution">
    <text evidence="2">The sequence shown here is derived from an EMBL/GenBank/DDBJ whole genome shotgun (WGS) entry which is preliminary data.</text>
</comment>
<evidence type="ECO:0000313" key="2">
    <source>
        <dbReference type="EMBL" id="KAK0556725.1"/>
    </source>
</evidence>
<organism evidence="2 3">
    <name type="scientific">Tilletia horrida</name>
    <dbReference type="NCBI Taxonomy" id="155126"/>
    <lineage>
        <taxon>Eukaryota</taxon>
        <taxon>Fungi</taxon>
        <taxon>Dikarya</taxon>
        <taxon>Basidiomycota</taxon>
        <taxon>Ustilaginomycotina</taxon>
        <taxon>Exobasidiomycetes</taxon>
        <taxon>Tilletiales</taxon>
        <taxon>Tilletiaceae</taxon>
        <taxon>Tilletia</taxon>
    </lineage>
</organism>
<feature type="region of interest" description="Disordered" evidence="1">
    <location>
        <begin position="232"/>
        <end position="292"/>
    </location>
</feature>
<dbReference type="EMBL" id="JAPDMZ010000011">
    <property type="protein sequence ID" value="KAK0556725.1"/>
    <property type="molecule type" value="Genomic_DNA"/>
</dbReference>
<evidence type="ECO:0000313" key="3">
    <source>
        <dbReference type="Proteomes" id="UP001176517"/>
    </source>
</evidence>
<dbReference type="AlphaFoldDB" id="A0AAN6GV00"/>
<feature type="region of interest" description="Disordered" evidence="1">
    <location>
        <begin position="1"/>
        <end position="25"/>
    </location>
</feature>
<feature type="compositionally biased region" description="Polar residues" evidence="1">
    <location>
        <begin position="397"/>
        <end position="410"/>
    </location>
</feature>
<keyword evidence="3" id="KW-1185">Reference proteome</keyword>
<feature type="region of interest" description="Disordered" evidence="1">
    <location>
        <begin position="308"/>
        <end position="410"/>
    </location>
</feature>
<evidence type="ECO:0000256" key="1">
    <source>
        <dbReference type="SAM" id="MobiDB-lite"/>
    </source>
</evidence>
<accession>A0AAN6GV00</accession>
<gene>
    <name evidence="2" type="ORF">OC846_000913</name>
</gene>
<feature type="region of interest" description="Disordered" evidence="1">
    <location>
        <begin position="471"/>
        <end position="497"/>
    </location>
</feature>
<sequence>MLPPSTTPAGIHQPSAPSQDMMPMSDLSRLTIPSNLPEGCDVKLLSQFLDRQMSRKVKAFETILGDQQLLTCPLEDPWEEVTPRIPNPDLKVMLLELKIAMDAANASSELAAKVIFKAHQSLLTFETLWQATAAKFESTYSKGRLEMSKRESLAPRQIPIPKLSLTRKVEIAKLSALKFADGFDEDEISFHVARAQNKVLRDDAMAPILFDFGGSDLWDTIKAITTGKKRVRPHHVDPTTIQPSIPVPESERAKKMRPLSAAPTGTTFHGESPYSARSSTPPPHLQASAIKKKPSVVVFGTKPTQEMNDAATNAQPSAEVVQSKRAQKMRQTDAAAPIATFPVPATPYPGERPSSARPTSPPPAPSRRPTAKRSWEQERVPKVSAPELVCDNKARSRPQSQPLVKTTSTAPLPRSALSVVPSRATVIATSERPYEHKRVPGNDFLPTKTYPTHIPSVRASSAAPLRATYAQTAPSRDYENLPPLTLPSHMRLRPRRR</sequence>
<dbReference type="Proteomes" id="UP001176517">
    <property type="component" value="Unassembled WGS sequence"/>
</dbReference>
<name>A0AAN6GV00_9BASI</name>
<protein>
    <submittedName>
        <fullName evidence="2">Uncharacterized protein</fullName>
    </submittedName>
</protein>
<reference evidence="2" key="1">
    <citation type="journal article" date="2023" name="PhytoFront">
        <title>Draft Genome Resources of Seven Strains of Tilletia horrida, Causal Agent of Kernel Smut of Rice.</title>
        <authorList>
            <person name="Khanal S."/>
            <person name="Antony Babu S."/>
            <person name="Zhou X.G."/>
        </authorList>
    </citation>
    <scope>NUCLEOTIDE SEQUENCE</scope>
    <source>
        <strain evidence="2">TX6</strain>
    </source>
</reference>
<proteinExistence type="predicted"/>